<dbReference type="InterPro" id="IPR013087">
    <property type="entry name" value="Znf_C2H2_type"/>
</dbReference>
<gene>
    <name evidence="11" type="ORF">FSP39_016644</name>
</gene>
<dbReference type="GO" id="GO:0000981">
    <property type="term" value="F:DNA-binding transcription factor activity, RNA polymerase II-specific"/>
    <property type="evidence" value="ECO:0007669"/>
    <property type="project" value="TreeGrafter"/>
</dbReference>
<dbReference type="PANTHER" id="PTHR24394:SF29">
    <property type="entry name" value="MYONEURIN"/>
    <property type="match status" value="1"/>
</dbReference>
<dbReference type="Pfam" id="PF13912">
    <property type="entry name" value="zf-C2H2_6"/>
    <property type="match status" value="2"/>
</dbReference>
<dbReference type="FunFam" id="3.30.160.60:FF:002343">
    <property type="entry name" value="Zinc finger protein 33A"/>
    <property type="match status" value="1"/>
</dbReference>
<keyword evidence="5" id="KW-0862">Zinc</keyword>
<evidence type="ECO:0000256" key="3">
    <source>
        <dbReference type="ARBA" id="ARBA00022737"/>
    </source>
</evidence>
<name>A0AA88XMN5_PINIB</name>
<feature type="domain" description="C2H2-type" evidence="10">
    <location>
        <begin position="639"/>
        <end position="664"/>
    </location>
</feature>
<evidence type="ECO:0000256" key="8">
    <source>
        <dbReference type="SAM" id="MobiDB-lite"/>
    </source>
</evidence>
<dbReference type="GO" id="GO:0005634">
    <property type="term" value="C:nucleus"/>
    <property type="evidence" value="ECO:0007669"/>
    <property type="project" value="UniProtKB-SubCell"/>
</dbReference>
<evidence type="ECO:0000259" key="10">
    <source>
        <dbReference type="PROSITE" id="PS50157"/>
    </source>
</evidence>
<dbReference type="SUPFAM" id="SSF54695">
    <property type="entry name" value="POZ domain"/>
    <property type="match status" value="1"/>
</dbReference>
<dbReference type="Pfam" id="PF00096">
    <property type="entry name" value="zf-C2H2"/>
    <property type="match status" value="4"/>
</dbReference>
<feature type="domain" description="C2H2-type" evidence="10">
    <location>
        <begin position="501"/>
        <end position="525"/>
    </location>
</feature>
<dbReference type="CDD" id="cd14733">
    <property type="entry name" value="BACK"/>
    <property type="match status" value="1"/>
</dbReference>
<keyword evidence="12" id="KW-1185">Reference proteome</keyword>
<evidence type="ECO:0000256" key="1">
    <source>
        <dbReference type="ARBA" id="ARBA00004123"/>
    </source>
</evidence>
<feature type="domain" description="BTB" evidence="9">
    <location>
        <begin position="30"/>
        <end position="98"/>
    </location>
</feature>
<keyword evidence="3" id="KW-0677">Repeat</keyword>
<reference evidence="11" key="1">
    <citation type="submission" date="2019-08" db="EMBL/GenBank/DDBJ databases">
        <title>The improved chromosome-level genome for the pearl oyster Pinctada fucata martensii using PacBio sequencing and Hi-C.</title>
        <authorList>
            <person name="Zheng Z."/>
        </authorList>
    </citation>
    <scope>NUCLEOTIDE SEQUENCE</scope>
    <source>
        <strain evidence="11">ZZ-2019</strain>
        <tissue evidence="11">Adductor muscle</tissue>
    </source>
</reference>
<comment type="caution">
    <text evidence="11">The sequence shown here is derived from an EMBL/GenBank/DDBJ whole genome shotgun (WGS) entry which is preliminary data.</text>
</comment>
<feature type="domain" description="C2H2-type" evidence="10">
    <location>
        <begin position="331"/>
        <end position="353"/>
    </location>
</feature>
<dbReference type="InterPro" id="IPR000210">
    <property type="entry name" value="BTB/POZ_dom"/>
</dbReference>
<feature type="region of interest" description="Disordered" evidence="8">
    <location>
        <begin position="704"/>
        <end position="755"/>
    </location>
</feature>
<dbReference type="SUPFAM" id="SSF57667">
    <property type="entry name" value="beta-beta-alpha zinc fingers"/>
    <property type="match status" value="4"/>
</dbReference>
<keyword evidence="4 7" id="KW-0863">Zinc-finger</keyword>
<dbReference type="Gene3D" id="3.30.160.60">
    <property type="entry name" value="Classic Zinc Finger"/>
    <property type="match status" value="6"/>
</dbReference>
<dbReference type="GO" id="GO:0008270">
    <property type="term" value="F:zinc ion binding"/>
    <property type="evidence" value="ECO:0007669"/>
    <property type="project" value="UniProtKB-KW"/>
</dbReference>
<evidence type="ECO:0000313" key="11">
    <source>
        <dbReference type="EMBL" id="KAK3088255.1"/>
    </source>
</evidence>
<evidence type="ECO:0000313" key="12">
    <source>
        <dbReference type="Proteomes" id="UP001186944"/>
    </source>
</evidence>
<dbReference type="AlphaFoldDB" id="A0AA88XMN5"/>
<proteinExistence type="predicted"/>
<dbReference type="Proteomes" id="UP001186944">
    <property type="component" value="Unassembled WGS sequence"/>
</dbReference>
<feature type="compositionally biased region" description="Polar residues" evidence="8">
    <location>
        <begin position="304"/>
        <end position="325"/>
    </location>
</feature>
<dbReference type="FunFam" id="3.30.160.60:FF:000624">
    <property type="entry name" value="zinc finger protein 697"/>
    <property type="match status" value="1"/>
</dbReference>
<evidence type="ECO:0000256" key="2">
    <source>
        <dbReference type="ARBA" id="ARBA00022723"/>
    </source>
</evidence>
<dbReference type="InterPro" id="IPR036236">
    <property type="entry name" value="Znf_C2H2_sf"/>
</dbReference>
<feature type="domain" description="C2H2-type" evidence="10">
    <location>
        <begin position="582"/>
        <end position="609"/>
    </location>
</feature>
<dbReference type="Pfam" id="PF13894">
    <property type="entry name" value="zf-C2H2_4"/>
    <property type="match status" value="1"/>
</dbReference>
<feature type="compositionally biased region" description="Low complexity" evidence="8">
    <location>
        <begin position="373"/>
        <end position="395"/>
    </location>
</feature>
<feature type="region of interest" description="Disordered" evidence="8">
    <location>
        <begin position="287"/>
        <end position="330"/>
    </location>
</feature>
<dbReference type="PROSITE" id="PS00028">
    <property type="entry name" value="ZINC_FINGER_C2H2_1"/>
    <property type="match status" value="6"/>
</dbReference>
<feature type="domain" description="C2H2-type" evidence="10">
    <location>
        <begin position="554"/>
        <end position="581"/>
    </location>
</feature>
<dbReference type="SMART" id="SM00355">
    <property type="entry name" value="ZnF_C2H2"/>
    <property type="match status" value="7"/>
</dbReference>
<dbReference type="FunFam" id="3.30.160.60:FF:001397">
    <property type="entry name" value="Datilografo, isoform A"/>
    <property type="match status" value="1"/>
</dbReference>
<dbReference type="FunFam" id="3.30.160.60:FF:000597">
    <property type="entry name" value="zinc finger protein 236 isoform X3"/>
    <property type="match status" value="1"/>
</dbReference>
<evidence type="ECO:0000256" key="4">
    <source>
        <dbReference type="ARBA" id="ARBA00022771"/>
    </source>
</evidence>
<dbReference type="SMART" id="SM00225">
    <property type="entry name" value="BTB"/>
    <property type="match status" value="1"/>
</dbReference>
<feature type="compositionally biased region" description="Low complexity" evidence="8">
    <location>
        <begin position="704"/>
        <end position="717"/>
    </location>
</feature>
<sequence length="755" mass="84789">METSMHYTSANHADQVMEQINELRQNRELCDIILRCNNHRIAAHKLVLSVNSPYFRSLMNNRYYNEPGLYEHRLPGLEGDAVKQIVEFFYTSAVSVDEESVWTLLPAASKLHVAEIQNLCTEFLLANLQIENCLNIHKLATECLSSNLLKESTDYIKDNFEKLLEEDSFLDLEFEDAMPHLKRLGDTGLTNGQLLQAIKCWIIAAVDERQIYGYKIIRQFTNLAQKLEEFIPSEFLEVDQDEIGRRITQERENIDSRALLTSNSGMDLSGLNSGRNHFMDSEKPLRVETSPSYTNKGGIPVQSKPDQSNASLEKNNNIHSNISNGDDSEAHMCSECAEEFDSKTELEEHVKTHKVLIKRENVSPTSSNQNGLSSGTQSSTHSGRSSVSPRSFSSPAPKIFGPSIMNANATASSKNPLLNRSNSPYEDFIKMNNLDASRNMSYLSGSLKNRFDDESSGSYFDNYMRARGLDSPSFGTRTSWSPLSATSRPVNSGVPGEDLNFTCPICGKNYLDKDSLNRHVATHSNFPCPVCEKTYSTKSNLQTHMKKHSDENIFSCSTCDKSFVSASVLKAHLRTHTGDKPFVCPTCGVAFAKNIHLRRHLSIHTGIKPHECHVCGKRFSRSDHLKRHIQSIHTQDRPHICSICNKDFVRKYELNKHMKQCHYGVAVIDDDSEMNSSHESYNNSFSDPPSQIVRSLLPRFPLLNNSSAESSKNSASESRSREVTPTKSDGPSETSRDATTPIDMSHPIIKVEPTD</sequence>
<comment type="subcellular location">
    <subcellularLocation>
        <location evidence="1">Nucleus</location>
    </subcellularLocation>
</comment>
<organism evidence="11 12">
    <name type="scientific">Pinctada imbricata</name>
    <name type="common">Atlantic pearl-oyster</name>
    <name type="synonym">Pinctada martensii</name>
    <dbReference type="NCBI Taxonomy" id="66713"/>
    <lineage>
        <taxon>Eukaryota</taxon>
        <taxon>Metazoa</taxon>
        <taxon>Spiralia</taxon>
        <taxon>Lophotrochozoa</taxon>
        <taxon>Mollusca</taxon>
        <taxon>Bivalvia</taxon>
        <taxon>Autobranchia</taxon>
        <taxon>Pteriomorphia</taxon>
        <taxon>Pterioida</taxon>
        <taxon>Pterioidea</taxon>
        <taxon>Pteriidae</taxon>
        <taxon>Pinctada</taxon>
    </lineage>
</organism>
<keyword evidence="2" id="KW-0479">Metal-binding</keyword>
<accession>A0AA88XMN5</accession>
<dbReference type="PROSITE" id="PS50097">
    <property type="entry name" value="BTB"/>
    <property type="match status" value="1"/>
</dbReference>
<evidence type="ECO:0000256" key="7">
    <source>
        <dbReference type="PROSITE-ProRule" id="PRU00042"/>
    </source>
</evidence>
<evidence type="ECO:0000256" key="6">
    <source>
        <dbReference type="ARBA" id="ARBA00023242"/>
    </source>
</evidence>
<keyword evidence="6" id="KW-0539">Nucleus</keyword>
<dbReference type="EMBL" id="VSWD01000011">
    <property type="protein sequence ID" value="KAK3088255.1"/>
    <property type="molecule type" value="Genomic_DNA"/>
</dbReference>
<feature type="domain" description="C2H2-type" evidence="10">
    <location>
        <begin position="526"/>
        <end position="553"/>
    </location>
</feature>
<feature type="region of interest" description="Disordered" evidence="8">
    <location>
        <begin position="354"/>
        <end position="399"/>
    </location>
</feature>
<dbReference type="PROSITE" id="PS50157">
    <property type="entry name" value="ZINC_FINGER_C2H2_2"/>
    <property type="match status" value="7"/>
</dbReference>
<dbReference type="Gene3D" id="1.25.40.420">
    <property type="match status" value="1"/>
</dbReference>
<feature type="domain" description="C2H2-type" evidence="10">
    <location>
        <begin position="610"/>
        <end position="638"/>
    </location>
</feature>
<dbReference type="PANTHER" id="PTHR24394">
    <property type="entry name" value="ZINC FINGER PROTEIN"/>
    <property type="match status" value="1"/>
</dbReference>
<evidence type="ECO:0000259" key="9">
    <source>
        <dbReference type="PROSITE" id="PS50097"/>
    </source>
</evidence>
<feature type="compositionally biased region" description="Polar residues" evidence="8">
    <location>
        <begin position="362"/>
        <end position="372"/>
    </location>
</feature>
<protein>
    <submittedName>
        <fullName evidence="11">Uncharacterized protein</fullName>
    </submittedName>
</protein>
<dbReference type="InterPro" id="IPR011333">
    <property type="entry name" value="SKP1/BTB/POZ_sf"/>
</dbReference>
<evidence type="ECO:0000256" key="5">
    <source>
        <dbReference type="ARBA" id="ARBA00022833"/>
    </source>
</evidence>
<dbReference type="Gene3D" id="3.30.710.10">
    <property type="entry name" value="Potassium Channel Kv1.1, Chain A"/>
    <property type="match status" value="1"/>
</dbReference>
<dbReference type="Pfam" id="PF00651">
    <property type="entry name" value="BTB"/>
    <property type="match status" value="1"/>
</dbReference>